<dbReference type="OrthoDB" id="8859100at2"/>
<reference evidence="5 8" key="2">
    <citation type="journal article" date="2017" name="J. Antimicrob. Chemother.">
        <title>Characterization of the population structure, drug resistance mechanisms and plasmids of the community-associated Enterobacter cloacae complex in China.</title>
        <authorList>
            <person name="Zhou K."/>
            <person name="Yu W."/>
            <person name="Cao X."/>
            <person name="Shen P."/>
            <person name="Lu H."/>
            <person name="Luo Q."/>
            <person name="Rossen J.W.A."/>
            <person name="Xiao Y."/>
        </authorList>
    </citation>
    <scope>NUCLEOTIDE SEQUENCE [LARGE SCALE GENOMIC DNA]</scope>
    <source>
        <strain evidence="5 8">ECC904</strain>
    </source>
</reference>
<keyword evidence="2" id="KW-0233">DNA recombination</keyword>
<dbReference type="AlphaFoldDB" id="A0A145FA10"/>
<evidence type="ECO:0000259" key="4">
    <source>
        <dbReference type="Pfam" id="PF07825"/>
    </source>
</evidence>
<proteinExistence type="predicted"/>
<dbReference type="SUPFAM" id="SSF46955">
    <property type="entry name" value="Putative DNA-binding domain"/>
    <property type="match status" value="1"/>
</dbReference>
<evidence type="ECO:0000313" key="5">
    <source>
        <dbReference type="EMBL" id="PJD89156.1"/>
    </source>
</evidence>
<dbReference type="RefSeq" id="WP_023300430.1">
    <property type="nucleotide sequence ID" value="NZ_AP022510.1"/>
</dbReference>
<dbReference type="InterPro" id="IPR038137">
    <property type="entry name" value="Excisionase-like_sf"/>
</dbReference>
<organism evidence="5 8">
    <name type="scientific">Enterobacter hormaechei</name>
    <dbReference type="NCBI Taxonomy" id="158836"/>
    <lineage>
        <taxon>Bacteria</taxon>
        <taxon>Pseudomonadati</taxon>
        <taxon>Pseudomonadota</taxon>
        <taxon>Gammaproteobacteria</taxon>
        <taxon>Enterobacterales</taxon>
        <taxon>Enterobacteriaceae</taxon>
        <taxon>Enterobacter</taxon>
        <taxon>Enterobacter cloacae complex</taxon>
    </lineage>
</organism>
<dbReference type="EMBL" id="FKEV01000022">
    <property type="protein sequence ID" value="SAF13212.1"/>
    <property type="molecule type" value="Genomic_DNA"/>
</dbReference>
<comment type="caution">
    <text evidence="5">The sequence shown here is derived from an EMBL/GenBank/DDBJ whole genome shotgun (WGS) entry which is preliminary data.</text>
</comment>
<accession>A0A145N2X8</accession>
<evidence type="ECO:0000313" key="7">
    <source>
        <dbReference type="Proteomes" id="UP000077295"/>
    </source>
</evidence>
<dbReference type="GO" id="GO:0006310">
    <property type="term" value="P:DNA recombination"/>
    <property type="evidence" value="ECO:0007669"/>
    <property type="project" value="UniProtKB-KW"/>
</dbReference>
<protein>
    <submittedName>
        <fullName evidence="5 6">Excisionase</fullName>
    </submittedName>
</protein>
<reference evidence="6 7" key="1">
    <citation type="submission" date="2016-03" db="EMBL/GenBank/DDBJ databases">
        <authorList>
            <consortium name="Pathogen Informatics"/>
        </authorList>
    </citation>
    <scope>NUCLEOTIDE SEQUENCE [LARGE SCALE GENOMIC DNA]</scope>
    <source>
        <strain evidence="6">E552</strain>
        <strain evidence="7">e552</strain>
    </source>
</reference>
<dbReference type="Proteomes" id="UP000229974">
    <property type="component" value="Unassembled WGS sequence"/>
</dbReference>
<dbReference type="Proteomes" id="UP000077295">
    <property type="component" value="Unassembled WGS sequence"/>
</dbReference>
<dbReference type="Gene3D" id="1.10.1660.20">
    <property type="match status" value="1"/>
</dbReference>
<feature type="compositionally biased region" description="Basic residues" evidence="3">
    <location>
        <begin position="58"/>
        <end position="68"/>
    </location>
</feature>
<evidence type="ECO:0000313" key="8">
    <source>
        <dbReference type="Proteomes" id="UP000229974"/>
    </source>
</evidence>
<gene>
    <name evidence="5" type="ORF">B9Q30_01165</name>
    <name evidence="6" type="ORF">SAMEA2273187_04293</name>
</gene>
<evidence type="ECO:0000256" key="3">
    <source>
        <dbReference type="SAM" id="MobiDB-lite"/>
    </source>
</evidence>
<evidence type="ECO:0000313" key="6">
    <source>
        <dbReference type="EMBL" id="SAF13212.1"/>
    </source>
</evidence>
<dbReference type="InterPro" id="IPR012884">
    <property type="entry name" value="Excisionase-like"/>
</dbReference>
<feature type="compositionally biased region" description="Basic and acidic residues" evidence="3">
    <location>
        <begin position="78"/>
        <end position="90"/>
    </location>
</feature>
<dbReference type="Pfam" id="PF07825">
    <property type="entry name" value="Exc"/>
    <property type="match status" value="1"/>
</dbReference>
<dbReference type="EMBL" id="NEEW01000001">
    <property type="protein sequence ID" value="PJD89156.1"/>
    <property type="molecule type" value="Genomic_DNA"/>
</dbReference>
<evidence type="ECO:0000256" key="2">
    <source>
        <dbReference type="ARBA" id="ARBA00023172"/>
    </source>
</evidence>
<evidence type="ECO:0000256" key="1">
    <source>
        <dbReference type="ARBA" id="ARBA00023125"/>
    </source>
</evidence>
<dbReference type="GO" id="GO:0003677">
    <property type="term" value="F:DNA binding"/>
    <property type="evidence" value="ECO:0007669"/>
    <property type="project" value="UniProtKB-KW"/>
</dbReference>
<sequence>MAKLLNLQEWAAEVYTTPPSLSTLRRWTREGRIYPAPELHGKEYKVQPDAIYVDPRKKNLRAKPKHTKLPSGGTLLERLTHGEKASTLRR</sequence>
<feature type="domain" description="Excisionase-like" evidence="4">
    <location>
        <begin position="5"/>
        <end position="86"/>
    </location>
</feature>
<dbReference type="InterPro" id="IPR009061">
    <property type="entry name" value="DNA-bd_dom_put_sf"/>
</dbReference>
<name>A0A145FA10_9ENTR</name>
<feature type="region of interest" description="Disordered" evidence="3">
    <location>
        <begin position="58"/>
        <end position="90"/>
    </location>
</feature>
<keyword evidence="1" id="KW-0238">DNA-binding</keyword>
<accession>A0A145FA10</accession>